<gene>
    <name evidence="1" type="ORF">MHBO_001607</name>
</gene>
<proteinExistence type="predicted"/>
<keyword evidence="2" id="KW-1185">Reference proteome</keyword>
<evidence type="ECO:0000313" key="1">
    <source>
        <dbReference type="EMBL" id="MES1919851.1"/>
    </source>
</evidence>
<sequence length="125" mass="15121">MVRTFKIPDIMRRRTPDGKIYIRANFSGARLARFRKTILRKGLIWPFEKPLPQLLRKDLPSLNIEKRKERFLKRQAQIAAAMEEMPEKVKIYNEHRNEFSKPRRLGFIRWLTKEFPDSKKKRSKP</sequence>
<accession>A0ABV2AJI8</accession>
<reference evidence="1 2" key="1">
    <citation type="journal article" date="2024" name="BMC Biol.">
        <title>Comparative genomics of Ascetosporea gives new insight into the evolutionary basis for animal parasitism in Rhizaria.</title>
        <authorList>
            <person name="Hiltunen Thoren M."/>
            <person name="Onut-Brannstrom I."/>
            <person name="Alfjorden A."/>
            <person name="Peckova H."/>
            <person name="Swords F."/>
            <person name="Hooper C."/>
            <person name="Holzer A.S."/>
            <person name="Bass D."/>
            <person name="Burki F."/>
        </authorList>
    </citation>
    <scope>NUCLEOTIDE SEQUENCE [LARGE SCALE GENOMIC DNA]</scope>
    <source>
        <strain evidence="1">20-A016</strain>
    </source>
</reference>
<dbReference type="Proteomes" id="UP001439008">
    <property type="component" value="Unassembled WGS sequence"/>
</dbReference>
<organism evidence="1 2">
    <name type="scientific">Bonamia ostreae</name>
    <dbReference type="NCBI Taxonomy" id="126728"/>
    <lineage>
        <taxon>Eukaryota</taxon>
        <taxon>Sar</taxon>
        <taxon>Rhizaria</taxon>
        <taxon>Endomyxa</taxon>
        <taxon>Ascetosporea</taxon>
        <taxon>Haplosporida</taxon>
        <taxon>Bonamia</taxon>
    </lineage>
</organism>
<evidence type="ECO:0000313" key="2">
    <source>
        <dbReference type="Proteomes" id="UP001439008"/>
    </source>
</evidence>
<dbReference type="EMBL" id="JBDODL010000421">
    <property type="protein sequence ID" value="MES1919851.1"/>
    <property type="molecule type" value="Genomic_DNA"/>
</dbReference>
<protein>
    <submittedName>
        <fullName evidence="1">Uncharacterized protein</fullName>
    </submittedName>
</protein>
<name>A0ABV2AJI8_9EUKA</name>
<comment type="caution">
    <text evidence="1">The sequence shown here is derived from an EMBL/GenBank/DDBJ whole genome shotgun (WGS) entry which is preliminary data.</text>
</comment>